<feature type="compositionally biased region" description="Basic residues" evidence="1">
    <location>
        <begin position="61"/>
        <end position="73"/>
    </location>
</feature>
<protein>
    <submittedName>
        <fullName evidence="2">Uncharacterized protein</fullName>
    </submittedName>
</protein>
<evidence type="ECO:0000313" key="3">
    <source>
        <dbReference type="Proteomes" id="UP000265520"/>
    </source>
</evidence>
<sequence length="93" mass="10322">QLPEVTASAPVLTSDVGVEMLSKLQRDIQLYWSSNEQFAVCDIQPIQEPTPDEAEPSTKAEKKKKRKSSKKKKQEKDNAPVNNTVSKPAEEPG</sequence>
<reference evidence="2 3" key="1">
    <citation type="journal article" date="2018" name="Front. Plant Sci.">
        <title>Red Clover (Trifolium pratense) and Zigzag Clover (T. medium) - A Picture of Genomic Similarities and Differences.</title>
        <authorList>
            <person name="Dluhosova J."/>
            <person name="Istvanek J."/>
            <person name="Nedelnik J."/>
            <person name="Repkova J."/>
        </authorList>
    </citation>
    <scope>NUCLEOTIDE SEQUENCE [LARGE SCALE GENOMIC DNA]</scope>
    <source>
        <strain evidence="3">cv. 10/8</strain>
        <tissue evidence="2">Leaf</tissue>
    </source>
</reference>
<feature type="non-terminal residue" evidence="2">
    <location>
        <position position="1"/>
    </location>
</feature>
<keyword evidence="3" id="KW-1185">Reference proteome</keyword>
<organism evidence="2 3">
    <name type="scientific">Trifolium medium</name>
    <dbReference type="NCBI Taxonomy" id="97028"/>
    <lineage>
        <taxon>Eukaryota</taxon>
        <taxon>Viridiplantae</taxon>
        <taxon>Streptophyta</taxon>
        <taxon>Embryophyta</taxon>
        <taxon>Tracheophyta</taxon>
        <taxon>Spermatophyta</taxon>
        <taxon>Magnoliopsida</taxon>
        <taxon>eudicotyledons</taxon>
        <taxon>Gunneridae</taxon>
        <taxon>Pentapetalae</taxon>
        <taxon>rosids</taxon>
        <taxon>fabids</taxon>
        <taxon>Fabales</taxon>
        <taxon>Fabaceae</taxon>
        <taxon>Papilionoideae</taxon>
        <taxon>50 kb inversion clade</taxon>
        <taxon>NPAAA clade</taxon>
        <taxon>Hologalegina</taxon>
        <taxon>IRL clade</taxon>
        <taxon>Trifolieae</taxon>
        <taxon>Trifolium</taxon>
    </lineage>
</organism>
<comment type="caution">
    <text evidence="2">The sequence shown here is derived from an EMBL/GenBank/DDBJ whole genome shotgun (WGS) entry which is preliminary data.</text>
</comment>
<evidence type="ECO:0000313" key="2">
    <source>
        <dbReference type="EMBL" id="MCI30834.1"/>
    </source>
</evidence>
<proteinExistence type="predicted"/>
<dbReference type="AlphaFoldDB" id="A0A392R400"/>
<feature type="region of interest" description="Disordered" evidence="1">
    <location>
        <begin position="45"/>
        <end position="93"/>
    </location>
</feature>
<name>A0A392R400_9FABA</name>
<accession>A0A392R400</accession>
<dbReference type="Proteomes" id="UP000265520">
    <property type="component" value="Unassembled WGS sequence"/>
</dbReference>
<dbReference type="EMBL" id="LXQA010182511">
    <property type="protein sequence ID" value="MCI30834.1"/>
    <property type="molecule type" value="Genomic_DNA"/>
</dbReference>
<evidence type="ECO:0000256" key="1">
    <source>
        <dbReference type="SAM" id="MobiDB-lite"/>
    </source>
</evidence>